<keyword evidence="9" id="KW-0119">Carbohydrate metabolism</keyword>
<keyword evidence="6 9" id="KW-0333">Golgi apparatus</keyword>
<accession>A0AAW0SV13</accession>
<dbReference type="Proteomes" id="UP001487740">
    <property type="component" value="Unassembled WGS sequence"/>
</dbReference>
<dbReference type="GO" id="GO:0000139">
    <property type="term" value="C:Golgi membrane"/>
    <property type="evidence" value="ECO:0007669"/>
    <property type="project" value="UniProtKB-SubCell"/>
</dbReference>
<dbReference type="EMBL" id="JARAKH010000044">
    <property type="protein sequence ID" value="KAK8378824.1"/>
    <property type="molecule type" value="Genomic_DNA"/>
</dbReference>
<comment type="similarity">
    <text evidence="2 9">Belongs to the sulfotransferase 2 family.</text>
</comment>
<evidence type="ECO:0000256" key="1">
    <source>
        <dbReference type="ARBA" id="ARBA00004323"/>
    </source>
</evidence>
<dbReference type="GO" id="GO:0016051">
    <property type="term" value="P:carbohydrate biosynthetic process"/>
    <property type="evidence" value="ECO:0007669"/>
    <property type="project" value="InterPro"/>
</dbReference>
<evidence type="ECO:0000256" key="2">
    <source>
        <dbReference type="ARBA" id="ARBA00006339"/>
    </source>
</evidence>
<evidence type="ECO:0000313" key="10">
    <source>
        <dbReference type="EMBL" id="KAK8378824.1"/>
    </source>
</evidence>
<name>A0AAW0SV13_SCYPA</name>
<keyword evidence="4" id="KW-0812">Transmembrane</keyword>
<protein>
    <recommendedName>
        <fullName evidence="9">Carbohydrate sulfotransferase</fullName>
        <ecNumber evidence="9">2.8.2.-</ecNumber>
    </recommendedName>
</protein>
<organism evidence="10 11">
    <name type="scientific">Scylla paramamosain</name>
    <name type="common">Mud crab</name>
    <dbReference type="NCBI Taxonomy" id="85552"/>
    <lineage>
        <taxon>Eukaryota</taxon>
        <taxon>Metazoa</taxon>
        <taxon>Ecdysozoa</taxon>
        <taxon>Arthropoda</taxon>
        <taxon>Crustacea</taxon>
        <taxon>Multicrustacea</taxon>
        <taxon>Malacostraca</taxon>
        <taxon>Eumalacostraca</taxon>
        <taxon>Eucarida</taxon>
        <taxon>Decapoda</taxon>
        <taxon>Pleocyemata</taxon>
        <taxon>Brachyura</taxon>
        <taxon>Eubrachyura</taxon>
        <taxon>Portunoidea</taxon>
        <taxon>Portunidae</taxon>
        <taxon>Portuninae</taxon>
        <taxon>Scylla</taxon>
    </lineage>
</organism>
<evidence type="ECO:0000256" key="6">
    <source>
        <dbReference type="ARBA" id="ARBA00023034"/>
    </source>
</evidence>
<evidence type="ECO:0000256" key="5">
    <source>
        <dbReference type="ARBA" id="ARBA00022989"/>
    </source>
</evidence>
<reference evidence="10 11" key="1">
    <citation type="submission" date="2023-03" db="EMBL/GenBank/DDBJ databases">
        <title>High-quality genome of Scylla paramamosain provides insights in environmental adaptation.</title>
        <authorList>
            <person name="Zhang L."/>
        </authorList>
    </citation>
    <scope>NUCLEOTIDE SEQUENCE [LARGE SCALE GENOMIC DNA]</scope>
    <source>
        <strain evidence="10">LZ_2023a</strain>
        <tissue evidence="10">Muscle</tissue>
    </source>
</reference>
<dbReference type="SUPFAM" id="SSF52540">
    <property type="entry name" value="P-loop containing nucleoside triphosphate hydrolases"/>
    <property type="match status" value="1"/>
</dbReference>
<dbReference type="InterPro" id="IPR005331">
    <property type="entry name" value="Sulfotransferase"/>
</dbReference>
<keyword evidence="5" id="KW-1133">Transmembrane helix</keyword>
<dbReference type="PANTHER" id="PTHR12137">
    <property type="entry name" value="CARBOHYDRATE SULFOTRANSFERASE"/>
    <property type="match status" value="1"/>
</dbReference>
<dbReference type="InterPro" id="IPR018011">
    <property type="entry name" value="Carb_sulfotrans_8-10"/>
</dbReference>
<evidence type="ECO:0000256" key="3">
    <source>
        <dbReference type="ARBA" id="ARBA00022679"/>
    </source>
</evidence>
<dbReference type="AlphaFoldDB" id="A0AAW0SV13"/>
<dbReference type="Pfam" id="PF03567">
    <property type="entry name" value="Sulfotransfer_2"/>
    <property type="match status" value="1"/>
</dbReference>
<keyword evidence="11" id="KW-1185">Reference proteome</keyword>
<evidence type="ECO:0000256" key="7">
    <source>
        <dbReference type="ARBA" id="ARBA00023136"/>
    </source>
</evidence>
<proteinExistence type="inferred from homology"/>
<keyword evidence="3 9" id="KW-0808">Transferase</keyword>
<comment type="caution">
    <text evidence="10">The sequence shown here is derived from an EMBL/GenBank/DDBJ whole genome shotgun (WGS) entry which is preliminary data.</text>
</comment>
<evidence type="ECO:0000256" key="9">
    <source>
        <dbReference type="RuleBase" id="RU364020"/>
    </source>
</evidence>
<sequence length="352" mass="40306">MVREVSVRAVLVALALPSIACYLLLVQSAGPRVSEEGSWTDVGSCPSCYNHENDPSGISITSYDLPDDPWWAGWAEVQKTRLAALRLACLQVRGARVKPFSKLLLFRKYLYNLLVDDRHRAIYCYVPKVACTNWKRLMMILSGRTNETDPLHISSHIPHEEGALTRLSSAKYKTSVLSYKLRTYTKFLFVRHPMERLVSAFRNKLASNSSSATDFRRRFGATILKVRRGVGAFRNISKADKGLTFAEFVYYLIERSYTGGLQSLNEHWAPYFDLCHPCTIRYDNIGKYETLEEDAEFILRKIGARPDLHFPPIVNSRTASLVDEYLASLTPDMSRKLYELYEPDFTLFQYEP</sequence>
<evidence type="ECO:0000256" key="4">
    <source>
        <dbReference type="ARBA" id="ARBA00022692"/>
    </source>
</evidence>
<evidence type="ECO:0000313" key="11">
    <source>
        <dbReference type="Proteomes" id="UP001487740"/>
    </source>
</evidence>
<dbReference type="GO" id="GO:0008146">
    <property type="term" value="F:sulfotransferase activity"/>
    <property type="evidence" value="ECO:0007669"/>
    <property type="project" value="InterPro"/>
</dbReference>
<dbReference type="PANTHER" id="PTHR12137:SF54">
    <property type="entry name" value="CARBOHYDRATE SULFOTRANSFERASE"/>
    <property type="match status" value="1"/>
</dbReference>
<keyword evidence="8 9" id="KW-0325">Glycoprotein</keyword>
<dbReference type="InterPro" id="IPR027417">
    <property type="entry name" value="P-loop_NTPase"/>
</dbReference>
<gene>
    <name evidence="10" type="ORF">O3P69_009503</name>
</gene>
<comment type="subcellular location">
    <subcellularLocation>
        <location evidence="1 9">Golgi apparatus membrane</location>
        <topology evidence="1 9">Single-pass type II membrane protein</topology>
    </subcellularLocation>
</comment>
<keyword evidence="9" id="KW-0735">Signal-anchor</keyword>
<dbReference type="EC" id="2.8.2.-" evidence="9"/>
<evidence type="ECO:0000256" key="8">
    <source>
        <dbReference type="ARBA" id="ARBA00023180"/>
    </source>
</evidence>
<keyword evidence="7" id="KW-0472">Membrane</keyword>